<dbReference type="InterPro" id="IPR000276">
    <property type="entry name" value="GPCR_Rhodpsn"/>
</dbReference>
<dbReference type="PRINTS" id="PR00245">
    <property type="entry name" value="OLFACTORYR"/>
</dbReference>
<feature type="transmembrane region" description="Helical" evidence="12">
    <location>
        <begin position="241"/>
        <end position="264"/>
    </location>
</feature>
<evidence type="ECO:0000256" key="12">
    <source>
        <dbReference type="RuleBase" id="RU363047"/>
    </source>
</evidence>
<evidence type="ECO:0000256" key="3">
    <source>
        <dbReference type="ARBA" id="ARBA00022606"/>
    </source>
</evidence>
<evidence type="ECO:0000256" key="6">
    <source>
        <dbReference type="ARBA" id="ARBA00022989"/>
    </source>
</evidence>
<dbReference type="AlphaFoldDB" id="A0A8C3SWN9"/>
<dbReference type="Gene3D" id="1.20.1070.10">
    <property type="entry name" value="Rhodopsin 7-helix transmembrane proteins"/>
    <property type="match status" value="1"/>
</dbReference>
<dbReference type="PANTHER" id="PTHR26452">
    <property type="entry name" value="OLFACTORY RECEPTOR"/>
    <property type="match status" value="1"/>
</dbReference>
<feature type="transmembrane region" description="Helical" evidence="12">
    <location>
        <begin position="28"/>
        <end position="53"/>
    </location>
</feature>
<evidence type="ECO:0000313" key="15">
    <source>
        <dbReference type="Proteomes" id="UP000694403"/>
    </source>
</evidence>
<dbReference type="InterPro" id="IPR050516">
    <property type="entry name" value="Olfactory_GPCR"/>
</dbReference>
<dbReference type="Proteomes" id="UP000694403">
    <property type="component" value="Unplaced"/>
</dbReference>
<feature type="transmembrane region" description="Helical" evidence="12">
    <location>
        <begin position="276"/>
        <end position="295"/>
    </location>
</feature>
<keyword evidence="4 11" id="KW-0812">Transmembrane</keyword>
<reference evidence="14" key="2">
    <citation type="submission" date="2025-09" db="UniProtKB">
        <authorList>
            <consortium name="Ensembl"/>
        </authorList>
    </citation>
    <scope>IDENTIFICATION</scope>
</reference>
<dbReference type="GO" id="GO:0004930">
    <property type="term" value="F:G protein-coupled receptor activity"/>
    <property type="evidence" value="ECO:0007669"/>
    <property type="project" value="UniProtKB-KW"/>
</dbReference>
<reference evidence="14" key="1">
    <citation type="submission" date="2025-08" db="UniProtKB">
        <authorList>
            <consortium name="Ensembl"/>
        </authorList>
    </citation>
    <scope>IDENTIFICATION</scope>
</reference>
<dbReference type="InterPro" id="IPR017452">
    <property type="entry name" value="GPCR_Rhodpsn_7TM"/>
</dbReference>
<dbReference type="GO" id="GO:0005886">
    <property type="term" value="C:plasma membrane"/>
    <property type="evidence" value="ECO:0007669"/>
    <property type="project" value="UniProtKB-SubCell"/>
</dbReference>
<proteinExistence type="inferred from homology"/>
<keyword evidence="3 12" id="KW-0716">Sensory transduction</keyword>
<evidence type="ECO:0000256" key="2">
    <source>
        <dbReference type="ARBA" id="ARBA00022475"/>
    </source>
</evidence>
<comment type="similarity">
    <text evidence="11">Belongs to the G-protein coupled receptor 1 family.</text>
</comment>
<protein>
    <recommendedName>
        <fullName evidence="12">Olfactory receptor</fullName>
    </recommendedName>
</protein>
<comment type="subcellular location">
    <subcellularLocation>
        <location evidence="1 12">Cell membrane</location>
        <topology evidence="1 12">Multi-pass membrane protein</topology>
    </subcellularLocation>
</comment>
<dbReference type="PRINTS" id="PR00237">
    <property type="entry name" value="GPCRRHODOPSN"/>
</dbReference>
<dbReference type="PROSITE" id="PS00237">
    <property type="entry name" value="G_PROTEIN_RECEP_F1_1"/>
    <property type="match status" value="1"/>
</dbReference>
<dbReference type="SUPFAM" id="SSF81321">
    <property type="entry name" value="Family A G protein-coupled receptor-like"/>
    <property type="match status" value="1"/>
</dbReference>
<evidence type="ECO:0000256" key="8">
    <source>
        <dbReference type="ARBA" id="ARBA00023136"/>
    </source>
</evidence>
<name>A0A8C3SWN9_CHESE</name>
<evidence type="ECO:0000259" key="13">
    <source>
        <dbReference type="PROSITE" id="PS50262"/>
    </source>
</evidence>
<dbReference type="FunFam" id="1.20.1070.10:FF:000001">
    <property type="entry name" value="Olfactory receptor"/>
    <property type="match status" value="1"/>
</dbReference>
<keyword evidence="6 12" id="KW-1133">Transmembrane helix</keyword>
<dbReference type="PROSITE" id="PS50262">
    <property type="entry name" value="G_PROTEIN_RECEP_F1_2"/>
    <property type="match status" value="1"/>
</dbReference>
<sequence length="321" mass="35981">MADTDWGNQTAITEFILLGFGDLPDLQVFLFLLFLVIYVATMAGNTLIIALVLADQHLHTPMYFFLGNLSCLEICYTSTILPRMLASLLNGDKTISVNGCLTQLYFFGALAATECYLLAAMSYDRYLAICKPLHYSSLMNTRFCFQLAAGSWVNGCLSITILTLFILQFIFCGPNEIDHFYCDSIPLMKLSCGDKQVIILVDFILSCIVSLLPFLLTLTSYVCIIATILRIPSTTGRQKAFSTCSSHLIVVTIFYGTIMIVYMLPKRDSLGVIKKVLSLCYTVLTPLVNPLIYSLRNREVKEALRRGFSKYMSFTKTCRKS</sequence>
<evidence type="ECO:0000256" key="4">
    <source>
        <dbReference type="ARBA" id="ARBA00022692"/>
    </source>
</evidence>
<keyword evidence="10 11" id="KW-0807">Transducer</keyword>
<feature type="domain" description="G-protein coupled receptors family 1 profile" evidence="13">
    <location>
        <begin position="44"/>
        <end position="293"/>
    </location>
</feature>
<feature type="transmembrane region" description="Helical" evidence="12">
    <location>
        <begin position="143"/>
        <end position="171"/>
    </location>
</feature>
<evidence type="ECO:0000313" key="14">
    <source>
        <dbReference type="Ensembl" id="ENSCSRP00000020020.1"/>
    </source>
</evidence>
<keyword evidence="5 12" id="KW-0552">Olfaction</keyword>
<dbReference type="InterPro" id="IPR000725">
    <property type="entry name" value="Olfact_rcpt"/>
</dbReference>
<evidence type="ECO:0000256" key="5">
    <source>
        <dbReference type="ARBA" id="ARBA00022725"/>
    </source>
</evidence>
<evidence type="ECO:0000256" key="1">
    <source>
        <dbReference type="ARBA" id="ARBA00004651"/>
    </source>
</evidence>
<evidence type="ECO:0000256" key="7">
    <source>
        <dbReference type="ARBA" id="ARBA00023040"/>
    </source>
</evidence>
<evidence type="ECO:0000256" key="10">
    <source>
        <dbReference type="ARBA" id="ARBA00023224"/>
    </source>
</evidence>
<keyword evidence="8 12" id="KW-0472">Membrane</keyword>
<accession>A0A8C3SWN9</accession>
<dbReference type="CDD" id="cd15911">
    <property type="entry name" value="7tmA_OR11A-like"/>
    <property type="match status" value="1"/>
</dbReference>
<dbReference type="GO" id="GO:0004984">
    <property type="term" value="F:olfactory receptor activity"/>
    <property type="evidence" value="ECO:0007669"/>
    <property type="project" value="InterPro"/>
</dbReference>
<keyword evidence="2 12" id="KW-1003">Cell membrane</keyword>
<evidence type="ECO:0000256" key="9">
    <source>
        <dbReference type="ARBA" id="ARBA00023170"/>
    </source>
</evidence>
<dbReference type="Ensembl" id="ENSCSRT00000020920.1">
    <property type="protein sequence ID" value="ENSCSRP00000020020.1"/>
    <property type="gene ID" value="ENSCSRG00000015270.1"/>
</dbReference>
<feature type="transmembrane region" description="Helical" evidence="12">
    <location>
        <begin position="65"/>
        <end position="84"/>
    </location>
</feature>
<keyword evidence="15" id="KW-1185">Reference proteome</keyword>
<keyword evidence="7 11" id="KW-0297">G-protein coupled receptor</keyword>
<keyword evidence="9 11" id="KW-0675">Receptor</keyword>
<organism evidence="14 15">
    <name type="scientific">Chelydra serpentina</name>
    <name type="common">Snapping turtle</name>
    <name type="synonym">Testudo serpentina</name>
    <dbReference type="NCBI Taxonomy" id="8475"/>
    <lineage>
        <taxon>Eukaryota</taxon>
        <taxon>Metazoa</taxon>
        <taxon>Chordata</taxon>
        <taxon>Craniata</taxon>
        <taxon>Vertebrata</taxon>
        <taxon>Euteleostomi</taxon>
        <taxon>Archelosauria</taxon>
        <taxon>Testudinata</taxon>
        <taxon>Testudines</taxon>
        <taxon>Cryptodira</taxon>
        <taxon>Durocryptodira</taxon>
        <taxon>Americhelydia</taxon>
        <taxon>Chelydroidea</taxon>
        <taxon>Chelydridae</taxon>
        <taxon>Chelydra</taxon>
    </lineage>
</organism>
<evidence type="ECO:0000256" key="11">
    <source>
        <dbReference type="RuleBase" id="RU000688"/>
    </source>
</evidence>
<feature type="transmembrane region" description="Helical" evidence="12">
    <location>
        <begin position="104"/>
        <end position="123"/>
    </location>
</feature>
<feature type="transmembrane region" description="Helical" evidence="12">
    <location>
        <begin position="197"/>
        <end position="229"/>
    </location>
</feature>
<dbReference type="Pfam" id="PF13853">
    <property type="entry name" value="7tm_4"/>
    <property type="match status" value="1"/>
</dbReference>